<feature type="coiled-coil region" evidence="4">
    <location>
        <begin position="77"/>
        <end position="104"/>
    </location>
</feature>
<name>A0AAJ0CLF4_9HYPO</name>
<dbReference type="GO" id="GO:0035493">
    <property type="term" value="P:SNARE complex assembly"/>
    <property type="evidence" value="ECO:0007669"/>
    <property type="project" value="TreeGrafter"/>
</dbReference>
<dbReference type="GO" id="GO:0032991">
    <property type="term" value="C:protein-containing complex"/>
    <property type="evidence" value="ECO:0007669"/>
    <property type="project" value="UniProtKB-ARBA"/>
</dbReference>
<comment type="caution">
    <text evidence="6">The sequence shown here is derived from an EMBL/GenBank/DDBJ whole genome shotgun (WGS) entry which is preliminary data.</text>
</comment>
<comment type="similarity">
    <text evidence="1">Belongs to the ATG14 family.</text>
</comment>
<protein>
    <recommendedName>
        <fullName evidence="2">Autophagy-related protein 14</fullName>
    </recommendedName>
</protein>
<gene>
    <name evidence="6" type="ORF">QQS21_007484</name>
</gene>
<evidence type="ECO:0000256" key="2">
    <source>
        <dbReference type="ARBA" id="ARBA00013807"/>
    </source>
</evidence>
<evidence type="ECO:0000256" key="3">
    <source>
        <dbReference type="ARBA" id="ARBA00023054"/>
    </source>
</evidence>
<evidence type="ECO:0000256" key="5">
    <source>
        <dbReference type="SAM" id="MobiDB-lite"/>
    </source>
</evidence>
<dbReference type="InterPro" id="IPR018791">
    <property type="entry name" value="UV_resistance/autophagy_Atg14"/>
</dbReference>
<dbReference type="GO" id="GO:0000323">
    <property type="term" value="C:lytic vacuole"/>
    <property type="evidence" value="ECO:0007669"/>
    <property type="project" value="TreeGrafter"/>
</dbReference>
<proteinExistence type="inferred from homology"/>
<accession>A0AAJ0CLF4</accession>
<sequence>MQCDICHRGHDAQKLPFLCAVDARNNLYEGRMRNLQAILENENLQDNIASLFTDSDKTSPIALEQSLARQCIAEDRTNQILAAAEKLREEIKAAREEIRTRKGQLARRRSDFASVSDGLVQRRVIQEQELVKSAQVLRFRWAQKAEATANTRAFLCTEAIRLYGLRRTKKGSSGRYDYHLGRVPIIDLAGMDSSTPEAISTSLAHVAHILLLICHYLSVRLPAEITLPHRDYPRPTVFNLASSYQHPHVPFPSFLGPLASPSHSRDTESQRVPRPRPLFVDKPLTQLAKEDPTTYSFFLEGVTLLAYNIAWLCCSQGVSIGDTSNFEGISNMGRNLHSFLMGAQAHDFRTINIKVPGWGPNGEELAEENQGNWLGRYSHGGAFYFLGGAEGAELVRSFKLPSPMKLADKLKKKLIGDAPTPDWEVLDDEAWKVEDIPVGSAVGNPQGVCGKAPAPDATSTLRNGSTGWTKVKHR</sequence>
<dbReference type="PANTHER" id="PTHR15157:SF13">
    <property type="entry name" value="AUTOPHAGY-RELATED PROTEIN 14"/>
    <property type="match status" value="1"/>
</dbReference>
<dbReference type="Pfam" id="PF10186">
    <property type="entry name" value="ATG14"/>
    <property type="match status" value="1"/>
</dbReference>
<dbReference type="GO" id="GO:0000149">
    <property type="term" value="F:SNARE binding"/>
    <property type="evidence" value="ECO:0007669"/>
    <property type="project" value="TreeGrafter"/>
</dbReference>
<organism evidence="6 7">
    <name type="scientific">Conoideocrella luteorostrata</name>
    <dbReference type="NCBI Taxonomy" id="1105319"/>
    <lineage>
        <taxon>Eukaryota</taxon>
        <taxon>Fungi</taxon>
        <taxon>Dikarya</taxon>
        <taxon>Ascomycota</taxon>
        <taxon>Pezizomycotina</taxon>
        <taxon>Sordariomycetes</taxon>
        <taxon>Hypocreomycetidae</taxon>
        <taxon>Hypocreales</taxon>
        <taxon>Clavicipitaceae</taxon>
        <taxon>Conoideocrella</taxon>
    </lineage>
</organism>
<dbReference type="AlphaFoldDB" id="A0AAJ0CLF4"/>
<keyword evidence="7" id="KW-1185">Reference proteome</keyword>
<reference evidence="6" key="1">
    <citation type="submission" date="2023-06" db="EMBL/GenBank/DDBJ databases">
        <title>Conoideocrella luteorostrata (Hypocreales: Clavicipitaceae), a potential biocontrol fungus for elongate hemlock scale in United States Christmas tree production areas.</title>
        <authorList>
            <person name="Barrett H."/>
            <person name="Lovett B."/>
            <person name="Macias A.M."/>
            <person name="Stajich J.E."/>
            <person name="Kasson M.T."/>
        </authorList>
    </citation>
    <scope>NUCLEOTIDE SEQUENCE</scope>
    <source>
        <strain evidence="6">ARSEF 14590</strain>
    </source>
</reference>
<evidence type="ECO:0000313" key="6">
    <source>
        <dbReference type="EMBL" id="KAK2594797.1"/>
    </source>
</evidence>
<dbReference type="EMBL" id="JASWJB010000155">
    <property type="protein sequence ID" value="KAK2594797.1"/>
    <property type="molecule type" value="Genomic_DNA"/>
</dbReference>
<dbReference type="GO" id="GO:0005768">
    <property type="term" value="C:endosome"/>
    <property type="evidence" value="ECO:0007669"/>
    <property type="project" value="TreeGrafter"/>
</dbReference>
<dbReference type="Proteomes" id="UP001251528">
    <property type="component" value="Unassembled WGS sequence"/>
</dbReference>
<evidence type="ECO:0000256" key="1">
    <source>
        <dbReference type="ARBA" id="ARBA00009574"/>
    </source>
</evidence>
<dbReference type="PANTHER" id="PTHR15157">
    <property type="entry name" value="UV RADIATION RESISTANCE-ASSOCIATED GENE PROTEIN"/>
    <property type="match status" value="1"/>
</dbReference>
<evidence type="ECO:0000256" key="4">
    <source>
        <dbReference type="SAM" id="Coils"/>
    </source>
</evidence>
<feature type="region of interest" description="Disordered" evidence="5">
    <location>
        <begin position="442"/>
        <end position="474"/>
    </location>
</feature>
<keyword evidence="3 4" id="KW-0175">Coiled coil</keyword>
<evidence type="ECO:0000313" key="7">
    <source>
        <dbReference type="Proteomes" id="UP001251528"/>
    </source>
</evidence>
<feature type="compositionally biased region" description="Polar residues" evidence="5">
    <location>
        <begin position="457"/>
        <end position="468"/>
    </location>
</feature>